<organism evidence="1 2">
    <name type="scientific">Candidatus Chromulinivorax destructor</name>
    <dbReference type="NCBI Taxonomy" id="2066483"/>
    <lineage>
        <taxon>Bacteria</taxon>
        <taxon>Candidatus Babelota</taxon>
        <taxon>Candidatus Babeliae</taxon>
        <taxon>Candidatus Babeliales</taxon>
        <taxon>Candidatus Chromulinivoraceae</taxon>
        <taxon>Candidatus Chromulinivorax</taxon>
    </lineage>
</organism>
<protein>
    <recommendedName>
        <fullName evidence="3">DUF4911 domain-containing protein</fullName>
    </recommendedName>
</protein>
<evidence type="ECO:0008006" key="3">
    <source>
        <dbReference type="Google" id="ProtNLM"/>
    </source>
</evidence>
<gene>
    <name evidence="1" type="ORF">C0J27_02120</name>
</gene>
<dbReference type="RefSeq" id="WP_115585548.1">
    <property type="nucleotide sequence ID" value="NZ_CP025544.1"/>
</dbReference>
<accession>A0A345ZB66</accession>
<dbReference type="KEGG" id="cdes:C0J27_02120"/>
<reference evidence="1 2" key="1">
    <citation type="submission" date="2017-12" db="EMBL/GenBank/DDBJ databases">
        <title>Chromulinavorax destructans is a abundant pathogen of dominant heterotrophic picoflagllates.</title>
        <authorList>
            <person name="Deeg C.M."/>
            <person name="Zimmer M."/>
            <person name="Suttle C.A."/>
        </authorList>
    </citation>
    <scope>NUCLEOTIDE SEQUENCE [LARGE SCALE GENOMIC DNA]</scope>
    <source>
        <strain evidence="1 2">SeV1</strain>
    </source>
</reference>
<keyword evidence="2" id="KW-1185">Reference proteome</keyword>
<evidence type="ECO:0000313" key="2">
    <source>
        <dbReference type="Proteomes" id="UP000254834"/>
    </source>
</evidence>
<name>A0A345ZB66_9BACT</name>
<dbReference type="AlphaFoldDB" id="A0A345ZB66"/>
<evidence type="ECO:0000313" key="1">
    <source>
        <dbReference type="EMBL" id="AXK60533.1"/>
    </source>
</evidence>
<proteinExistence type="predicted"/>
<dbReference type="EMBL" id="CP025544">
    <property type="protein sequence ID" value="AXK60533.1"/>
    <property type="molecule type" value="Genomic_DNA"/>
</dbReference>
<sequence length="84" mass="10147">MKYCLYYRAKIEKELCWIVTSTLRYSEYLVFDRCYDKEQSIFEFFVAPDLQDVFVSIMATFEKHGIVSQLQFLPNRLLDENEQV</sequence>
<dbReference type="Proteomes" id="UP000254834">
    <property type="component" value="Chromosome"/>
</dbReference>